<feature type="region of interest" description="Disordered" evidence="7">
    <location>
        <begin position="234"/>
        <end position="300"/>
    </location>
</feature>
<dbReference type="EMBL" id="BFEA01000228">
    <property type="protein sequence ID" value="GBG75621.1"/>
    <property type="molecule type" value="Genomic_DNA"/>
</dbReference>
<evidence type="ECO:0000256" key="3">
    <source>
        <dbReference type="ARBA" id="ARBA00023155"/>
    </source>
</evidence>
<accession>A0A388L018</accession>
<evidence type="ECO:0000256" key="1">
    <source>
        <dbReference type="ARBA" id="ARBA00004123"/>
    </source>
</evidence>
<feature type="region of interest" description="Disordered" evidence="7">
    <location>
        <begin position="104"/>
        <end position="127"/>
    </location>
</feature>
<dbReference type="InterPro" id="IPR001356">
    <property type="entry name" value="HD"/>
</dbReference>
<feature type="region of interest" description="Disordered" evidence="7">
    <location>
        <begin position="451"/>
        <end position="485"/>
    </location>
</feature>
<name>A0A388L018_CHABU</name>
<protein>
    <recommendedName>
        <fullName evidence="8">Homeobox domain-containing protein</fullName>
    </recommendedName>
</protein>
<dbReference type="InterPro" id="IPR009057">
    <property type="entry name" value="Homeodomain-like_sf"/>
</dbReference>
<keyword evidence="3 5" id="KW-0371">Homeobox</keyword>
<feature type="region of interest" description="Disordered" evidence="7">
    <location>
        <begin position="398"/>
        <end position="429"/>
    </location>
</feature>
<organism evidence="9 10">
    <name type="scientific">Chara braunii</name>
    <name type="common">Braun's stonewort</name>
    <dbReference type="NCBI Taxonomy" id="69332"/>
    <lineage>
        <taxon>Eukaryota</taxon>
        <taxon>Viridiplantae</taxon>
        <taxon>Streptophyta</taxon>
        <taxon>Charophyceae</taxon>
        <taxon>Charales</taxon>
        <taxon>Characeae</taxon>
        <taxon>Chara</taxon>
    </lineage>
</organism>
<feature type="compositionally biased region" description="Low complexity" evidence="7">
    <location>
        <begin position="279"/>
        <end position="291"/>
    </location>
</feature>
<dbReference type="PANTHER" id="PTHR46123:SF4">
    <property type="entry name" value="MIX-TYPE HOMEOBOX GENE 1-RELATED"/>
    <property type="match status" value="1"/>
</dbReference>
<feature type="compositionally biased region" description="Pro residues" evidence="7">
    <location>
        <begin position="254"/>
        <end position="270"/>
    </location>
</feature>
<comment type="caution">
    <text evidence="9">The sequence shown here is derived from an EMBL/GenBank/DDBJ whole genome shotgun (WGS) entry which is preliminary data.</text>
</comment>
<comment type="subcellular location">
    <subcellularLocation>
        <location evidence="1 5 6">Nucleus</location>
    </subcellularLocation>
</comment>
<dbReference type="SMART" id="SM00389">
    <property type="entry name" value="HOX"/>
    <property type="match status" value="1"/>
</dbReference>
<dbReference type="Gramene" id="GBG75621">
    <property type="protein sequence ID" value="GBG75621"/>
    <property type="gene ID" value="CBR_g20251"/>
</dbReference>
<dbReference type="PROSITE" id="PS50071">
    <property type="entry name" value="HOMEOBOX_2"/>
    <property type="match status" value="1"/>
</dbReference>
<evidence type="ECO:0000256" key="5">
    <source>
        <dbReference type="PROSITE-ProRule" id="PRU00108"/>
    </source>
</evidence>
<proteinExistence type="predicted"/>
<dbReference type="GO" id="GO:0005634">
    <property type="term" value="C:nucleus"/>
    <property type="evidence" value="ECO:0007669"/>
    <property type="project" value="UniProtKB-SubCell"/>
</dbReference>
<dbReference type="AlphaFoldDB" id="A0A388L018"/>
<dbReference type="CDD" id="cd00086">
    <property type="entry name" value="homeodomain"/>
    <property type="match status" value="1"/>
</dbReference>
<feature type="region of interest" description="Disordered" evidence="7">
    <location>
        <begin position="1"/>
        <end position="27"/>
    </location>
</feature>
<feature type="compositionally biased region" description="Basic and acidic residues" evidence="7">
    <location>
        <begin position="110"/>
        <end position="127"/>
    </location>
</feature>
<feature type="domain" description="Homeobox" evidence="8">
    <location>
        <begin position="21"/>
        <end position="81"/>
    </location>
</feature>
<dbReference type="GO" id="GO:0000977">
    <property type="term" value="F:RNA polymerase II transcription regulatory region sequence-specific DNA binding"/>
    <property type="evidence" value="ECO:0007669"/>
    <property type="project" value="TreeGrafter"/>
</dbReference>
<evidence type="ECO:0000256" key="7">
    <source>
        <dbReference type="SAM" id="MobiDB-lite"/>
    </source>
</evidence>
<dbReference type="Pfam" id="PF00046">
    <property type="entry name" value="Homeodomain"/>
    <property type="match status" value="1"/>
</dbReference>
<feature type="compositionally biased region" description="Gly residues" evidence="7">
    <location>
        <begin position="165"/>
        <end position="194"/>
    </location>
</feature>
<dbReference type="OMA" id="MFPPRET"/>
<reference evidence="9 10" key="1">
    <citation type="journal article" date="2018" name="Cell">
        <title>The Chara Genome: Secondary Complexity and Implications for Plant Terrestrialization.</title>
        <authorList>
            <person name="Nishiyama T."/>
            <person name="Sakayama H."/>
            <person name="Vries J.D."/>
            <person name="Buschmann H."/>
            <person name="Saint-Marcoux D."/>
            <person name="Ullrich K.K."/>
            <person name="Haas F.B."/>
            <person name="Vanderstraeten L."/>
            <person name="Becker D."/>
            <person name="Lang D."/>
            <person name="Vosolsobe S."/>
            <person name="Rombauts S."/>
            <person name="Wilhelmsson P.K.I."/>
            <person name="Janitza P."/>
            <person name="Kern R."/>
            <person name="Heyl A."/>
            <person name="Rumpler F."/>
            <person name="Villalobos L.I.A.C."/>
            <person name="Clay J.M."/>
            <person name="Skokan R."/>
            <person name="Toyoda A."/>
            <person name="Suzuki Y."/>
            <person name="Kagoshima H."/>
            <person name="Schijlen E."/>
            <person name="Tajeshwar N."/>
            <person name="Catarino B."/>
            <person name="Hetherington A.J."/>
            <person name="Saltykova A."/>
            <person name="Bonnot C."/>
            <person name="Breuninger H."/>
            <person name="Symeonidi A."/>
            <person name="Radhakrishnan G.V."/>
            <person name="Van Nieuwerburgh F."/>
            <person name="Deforce D."/>
            <person name="Chang C."/>
            <person name="Karol K.G."/>
            <person name="Hedrich R."/>
            <person name="Ulvskov P."/>
            <person name="Glockner G."/>
            <person name="Delwiche C.F."/>
            <person name="Petrasek J."/>
            <person name="Van de Peer Y."/>
            <person name="Friml J."/>
            <person name="Beilby M."/>
            <person name="Dolan L."/>
            <person name="Kohara Y."/>
            <person name="Sugano S."/>
            <person name="Fujiyama A."/>
            <person name="Delaux P.-M."/>
            <person name="Quint M."/>
            <person name="TheiBen G."/>
            <person name="Hagemann M."/>
            <person name="Harholt J."/>
            <person name="Dunand C."/>
            <person name="Zachgo S."/>
            <person name="Langdale J."/>
            <person name="Maumus F."/>
            <person name="Straeten D.V.D."/>
            <person name="Gould S.B."/>
            <person name="Rensing S.A."/>
        </authorList>
    </citation>
    <scope>NUCLEOTIDE SEQUENCE [LARGE SCALE GENOMIC DNA]</scope>
    <source>
        <strain evidence="9 10">S276</strain>
    </source>
</reference>
<keyword evidence="4 5" id="KW-0539">Nucleus</keyword>
<evidence type="ECO:0000313" key="10">
    <source>
        <dbReference type="Proteomes" id="UP000265515"/>
    </source>
</evidence>
<evidence type="ECO:0000256" key="6">
    <source>
        <dbReference type="RuleBase" id="RU000682"/>
    </source>
</evidence>
<keyword evidence="10" id="KW-1185">Reference proteome</keyword>
<feature type="compositionally biased region" description="Acidic residues" evidence="7">
    <location>
        <begin position="475"/>
        <end position="485"/>
    </location>
</feature>
<dbReference type="Gene3D" id="1.10.10.60">
    <property type="entry name" value="Homeodomain-like"/>
    <property type="match status" value="1"/>
</dbReference>
<evidence type="ECO:0000313" key="9">
    <source>
        <dbReference type="EMBL" id="GBG75621.1"/>
    </source>
</evidence>
<dbReference type="InterPro" id="IPR051306">
    <property type="entry name" value="Homeobox_regulator"/>
</dbReference>
<gene>
    <name evidence="9" type="ORF">CBR_g20251</name>
</gene>
<sequence>MAASKSRASDGDPPDGRSHVEGGARKRIKYTDEMKLILEESFQKSMFPPRETRMALAEATGISLEQVTVWFQNRRSGRNAAGVIAASLGAAAAKNKDYDMIGGSGAGGLRDNKEGSSSREDLVGGRPDVKAELLSAEQLRERNGSPSSGGGGSYVCGTYGKGSAKGGGGGGGGGGGSSTSRVGGGELPGGGGPGELSRVGGKIVVGGYHDQQGHSHHPHAAPHIPIVSVSHLHYHNNSQSRGGGGGSVPAVEDTPPPHSSRLLPPVPSPPETAGGGVVPGIPGKPARSSSPFGGGGSVSTNRVLAPGASASLPGTGGGLLLSAKMEPEGSSILGGAGFDPVATFASRVYPTPTGSGAGAACLSAAAAAREGSPGPGSTAVALAGGYQTVMMRGRLGTPEARQQQPLGASTGSNSGVGGSNSKIEMDASGGAVVGSGTHLVYSKLPLGIGISSAIRKDNGDDEENAEEREKKCYDGDDEEENADES</sequence>
<keyword evidence="2 5" id="KW-0238">DNA-binding</keyword>
<evidence type="ECO:0000256" key="2">
    <source>
        <dbReference type="ARBA" id="ARBA00023125"/>
    </source>
</evidence>
<feature type="compositionally biased region" description="Basic and acidic residues" evidence="7">
    <location>
        <begin position="7"/>
        <end position="27"/>
    </location>
</feature>
<evidence type="ECO:0000259" key="8">
    <source>
        <dbReference type="PROSITE" id="PS50071"/>
    </source>
</evidence>
<feature type="region of interest" description="Disordered" evidence="7">
    <location>
        <begin position="165"/>
        <end position="200"/>
    </location>
</feature>
<dbReference type="Proteomes" id="UP000265515">
    <property type="component" value="Unassembled WGS sequence"/>
</dbReference>
<evidence type="ECO:0000256" key="4">
    <source>
        <dbReference type="ARBA" id="ARBA00023242"/>
    </source>
</evidence>
<dbReference type="SUPFAM" id="SSF46689">
    <property type="entry name" value="Homeodomain-like"/>
    <property type="match status" value="1"/>
</dbReference>
<feature type="DNA-binding region" description="Homeobox" evidence="5">
    <location>
        <begin position="23"/>
        <end position="82"/>
    </location>
</feature>
<dbReference type="PANTHER" id="PTHR46123">
    <property type="entry name" value="MIX-TYPE HOMEOBOX GENE 1-RELATED"/>
    <property type="match status" value="1"/>
</dbReference>
<dbReference type="GO" id="GO:0000981">
    <property type="term" value="F:DNA-binding transcription factor activity, RNA polymerase II-specific"/>
    <property type="evidence" value="ECO:0007669"/>
    <property type="project" value="TreeGrafter"/>
</dbReference>
<dbReference type="OrthoDB" id="6159439at2759"/>